<name>A0ABT7UB53_9FIRM</name>
<reference evidence="1 2" key="2">
    <citation type="submission" date="2023-06" db="EMBL/GenBank/DDBJ databases">
        <title>Identification and characterization of horizontal gene transfer across gut microbiota members of farm animals based on homology search.</title>
        <authorList>
            <person name="Schwarzerova J."/>
            <person name="Nykrynova M."/>
            <person name="Jureckova K."/>
            <person name="Cejkova D."/>
            <person name="Rychlik I."/>
        </authorList>
    </citation>
    <scope>NUCLEOTIDE SEQUENCE [LARGE SCALE GENOMIC DNA]</scope>
    <source>
        <strain evidence="1 2">ET39</strain>
    </source>
</reference>
<reference evidence="1 2" key="3">
    <citation type="submission" date="2023-06" db="EMBL/GenBank/DDBJ databases">
        <authorList>
            <person name="Zeman M."/>
            <person name="Kubasova T."/>
            <person name="Jahodarova E."/>
            <person name="Nykrynova M."/>
            <person name="Rychlik I."/>
        </authorList>
    </citation>
    <scope>NUCLEOTIDE SEQUENCE [LARGE SCALE GENOMIC DNA]</scope>
    <source>
        <strain evidence="1 2">ET39</strain>
    </source>
</reference>
<sequence length="91" mass="10875">LCERLDSNIRYRLRMCIWKHWKTPQNRAKNLMKLDVPRWAAYKIAYCGNRYARLAHNGWVHKAISNERLAAFGLVSMSNYYAERRVICEVD</sequence>
<dbReference type="Proteomes" id="UP001529340">
    <property type="component" value="Unassembled WGS sequence"/>
</dbReference>
<accession>A0ABT7UB53</accession>
<keyword evidence="1" id="KW-0548">Nucleotidyltransferase</keyword>
<proteinExistence type="predicted"/>
<keyword evidence="1" id="KW-0695">RNA-directed DNA polymerase</keyword>
<protein>
    <submittedName>
        <fullName evidence="1">Group II intron reverse transcriptase/maturase</fullName>
    </submittedName>
</protein>
<evidence type="ECO:0000313" key="2">
    <source>
        <dbReference type="Proteomes" id="UP001529340"/>
    </source>
</evidence>
<gene>
    <name evidence="1" type="ORF">QUV96_04325</name>
</gene>
<comment type="caution">
    <text evidence="1">The sequence shown here is derived from an EMBL/GenBank/DDBJ whole genome shotgun (WGS) entry which is preliminary data.</text>
</comment>
<organism evidence="1 2">
    <name type="scientific">Amedibacillus dolichus</name>
    <dbReference type="NCBI Taxonomy" id="31971"/>
    <lineage>
        <taxon>Bacteria</taxon>
        <taxon>Bacillati</taxon>
        <taxon>Bacillota</taxon>
        <taxon>Erysipelotrichia</taxon>
        <taxon>Erysipelotrichales</taxon>
        <taxon>Erysipelotrichaceae</taxon>
        <taxon>Amedibacillus</taxon>
    </lineage>
</organism>
<keyword evidence="2" id="KW-1185">Reference proteome</keyword>
<reference evidence="2" key="1">
    <citation type="submission" date="2023-06" db="EMBL/GenBank/DDBJ databases">
        <title>Identification and characterization of horizontal gene transfer across gut microbiota members of farm animals based on homology search.</title>
        <authorList>
            <person name="Zeman M."/>
            <person name="Kubasova T."/>
            <person name="Jahodarova E."/>
            <person name="Nykrynova M."/>
            <person name="Rychlik I."/>
        </authorList>
    </citation>
    <scope>NUCLEOTIDE SEQUENCE [LARGE SCALE GENOMIC DNA]</scope>
    <source>
        <strain evidence="2">ET39</strain>
    </source>
</reference>
<keyword evidence="1" id="KW-0808">Transferase</keyword>
<dbReference type="EMBL" id="JAUDCG010000014">
    <property type="protein sequence ID" value="MDM8156861.1"/>
    <property type="molecule type" value="Genomic_DNA"/>
</dbReference>
<dbReference type="GO" id="GO:0003964">
    <property type="term" value="F:RNA-directed DNA polymerase activity"/>
    <property type="evidence" value="ECO:0007669"/>
    <property type="project" value="UniProtKB-KW"/>
</dbReference>
<evidence type="ECO:0000313" key="1">
    <source>
        <dbReference type="EMBL" id="MDM8156861.1"/>
    </source>
</evidence>
<feature type="non-terminal residue" evidence="1">
    <location>
        <position position="1"/>
    </location>
</feature>